<keyword evidence="6" id="KW-0472">Membrane</keyword>
<comment type="similarity">
    <text evidence="2 11">Belongs to the cytochrome P450 family.</text>
</comment>
<dbReference type="Proteomes" id="UP000015105">
    <property type="component" value="Chromosome 1D"/>
</dbReference>
<dbReference type="InterPro" id="IPR001128">
    <property type="entry name" value="Cyt_P450"/>
</dbReference>
<keyword evidence="8 10" id="KW-0408">Iron</keyword>
<sequence length="295" mass="32724">MMKELTDLLGTIAVSDVFPRLGWLVDWATGLQASVKRTAAKLDSIMERTITEHEEDPGNDDGEAPDLLDDLLLIAKDGDQGFKLDRIDVKGVILDMFIAGTDTTYKTIEWTMAELVKNPREMARVQSQVRQVAGAHGGVLEEELDKMNLLQAAMKETLRLHPAVPLLIPRESIQDAQLHGYDIPAKTRVMVNTWAIGRDKESWENAEEFRPERFLGGTIDYNGKDPRFLPFGAGRRGCPGMAFGTRLAELTLANMMIHFDWELPSGQDPESFEVVEASGVSPGLKSPLILAIKPL</sequence>
<keyword evidence="3 10" id="KW-0349">Heme</keyword>
<evidence type="ECO:0000256" key="11">
    <source>
        <dbReference type="RuleBase" id="RU000461"/>
    </source>
</evidence>
<name>A0A452ZJM1_AEGTS</name>
<dbReference type="PROSITE" id="PS00086">
    <property type="entry name" value="CYTOCHROME_P450"/>
    <property type="match status" value="1"/>
</dbReference>
<protein>
    <recommendedName>
        <fullName evidence="14">Cytochrome P450 71A1</fullName>
    </recommendedName>
</protein>
<dbReference type="FunFam" id="1.10.630.10:FF:000126">
    <property type="entry name" value="Predicted protein"/>
    <property type="match status" value="1"/>
</dbReference>
<evidence type="ECO:0000256" key="8">
    <source>
        <dbReference type="ARBA" id="ARBA00023004"/>
    </source>
</evidence>
<keyword evidence="5 10" id="KW-0479">Metal-binding</keyword>
<dbReference type="GO" id="GO:0005506">
    <property type="term" value="F:iron ion binding"/>
    <property type="evidence" value="ECO:0007669"/>
    <property type="project" value="InterPro"/>
</dbReference>
<evidence type="ECO:0000313" key="13">
    <source>
        <dbReference type="Proteomes" id="UP000015105"/>
    </source>
</evidence>
<evidence type="ECO:0000256" key="5">
    <source>
        <dbReference type="ARBA" id="ARBA00022723"/>
    </source>
</evidence>
<dbReference type="AlphaFoldDB" id="A0A452ZJM1"/>
<keyword evidence="6" id="KW-1133">Transmembrane helix</keyword>
<proteinExistence type="inferred from homology"/>
<evidence type="ECO:0000256" key="7">
    <source>
        <dbReference type="ARBA" id="ARBA00023002"/>
    </source>
</evidence>
<accession>A0A452ZJM1</accession>
<reference evidence="12" key="3">
    <citation type="journal article" date="2017" name="Nature">
        <title>Genome sequence of the progenitor of the wheat D genome Aegilops tauschii.</title>
        <authorList>
            <person name="Luo M.C."/>
            <person name="Gu Y.Q."/>
            <person name="Puiu D."/>
            <person name="Wang H."/>
            <person name="Twardziok S.O."/>
            <person name="Deal K.R."/>
            <person name="Huo N."/>
            <person name="Zhu T."/>
            <person name="Wang L."/>
            <person name="Wang Y."/>
            <person name="McGuire P.E."/>
            <person name="Liu S."/>
            <person name="Long H."/>
            <person name="Ramasamy R.K."/>
            <person name="Rodriguez J.C."/>
            <person name="Van S.L."/>
            <person name="Yuan L."/>
            <person name="Wang Z."/>
            <person name="Xia Z."/>
            <person name="Xiao L."/>
            <person name="Anderson O.D."/>
            <person name="Ouyang S."/>
            <person name="Liang Y."/>
            <person name="Zimin A.V."/>
            <person name="Pertea G."/>
            <person name="Qi P."/>
            <person name="Bennetzen J.L."/>
            <person name="Dai X."/>
            <person name="Dawson M.W."/>
            <person name="Muller H.G."/>
            <person name="Kugler K."/>
            <person name="Rivarola-Duarte L."/>
            <person name="Spannagl M."/>
            <person name="Mayer K.F.X."/>
            <person name="Lu F.H."/>
            <person name="Bevan M.W."/>
            <person name="Leroy P."/>
            <person name="Li P."/>
            <person name="You F.M."/>
            <person name="Sun Q."/>
            <person name="Liu Z."/>
            <person name="Lyons E."/>
            <person name="Wicker T."/>
            <person name="Salzberg S.L."/>
            <person name="Devos K.M."/>
            <person name="Dvorak J."/>
        </authorList>
    </citation>
    <scope>NUCLEOTIDE SEQUENCE [LARGE SCALE GENOMIC DNA]</scope>
    <source>
        <strain evidence="12">cv. AL8/78</strain>
    </source>
</reference>
<keyword evidence="7 11" id="KW-0560">Oxidoreductase</keyword>
<dbReference type="PRINTS" id="PR00463">
    <property type="entry name" value="EP450I"/>
</dbReference>
<reference evidence="13" key="1">
    <citation type="journal article" date="2014" name="Science">
        <title>Ancient hybridizations among the ancestral genomes of bread wheat.</title>
        <authorList>
            <consortium name="International Wheat Genome Sequencing Consortium,"/>
            <person name="Marcussen T."/>
            <person name="Sandve S.R."/>
            <person name="Heier L."/>
            <person name="Spannagl M."/>
            <person name="Pfeifer M."/>
            <person name="Jakobsen K.S."/>
            <person name="Wulff B.B."/>
            <person name="Steuernagel B."/>
            <person name="Mayer K.F."/>
            <person name="Olsen O.A."/>
        </authorList>
    </citation>
    <scope>NUCLEOTIDE SEQUENCE [LARGE SCALE GENOMIC DNA]</scope>
    <source>
        <strain evidence="13">cv. AL8/78</strain>
    </source>
</reference>
<dbReference type="Pfam" id="PF00067">
    <property type="entry name" value="p450"/>
    <property type="match status" value="1"/>
</dbReference>
<evidence type="ECO:0000256" key="6">
    <source>
        <dbReference type="ARBA" id="ARBA00022989"/>
    </source>
</evidence>
<dbReference type="Gene3D" id="1.10.630.10">
    <property type="entry name" value="Cytochrome P450"/>
    <property type="match status" value="1"/>
</dbReference>
<dbReference type="InterPro" id="IPR036396">
    <property type="entry name" value="Cyt_P450_sf"/>
</dbReference>
<evidence type="ECO:0000313" key="12">
    <source>
        <dbReference type="EnsemblPlants" id="AET1Gv20805900.2"/>
    </source>
</evidence>
<evidence type="ECO:0000256" key="1">
    <source>
        <dbReference type="ARBA" id="ARBA00001971"/>
    </source>
</evidence>
<keyword evidence="13" id="KW-1185">Reference proteome</keyword>
<evidence type="ECO:0000256" key="4">
    <source>
        <dbReference type="ARBA" id="ARBA00022692"/>
    </source>
</evidence>
<keyword evidence="4" id="KW-0812">Transmembrane</keyword>
<dbReference type="PRINTS" id="PR00385">
    <property type="entry name" value="P450"/>
</dbReference>
<evidence type="ECO:0000256" key="2">
    <source>
        <dbReference type="ARBA" id="ARBA00010617"/>
    </source>
</evidence>
<evidence type="ECO:0008006" key="14">
    <source>
        <dbReference type="Google" id="ProtNLM"/>
    </source>
</evidence>
<comment type="cofactor">
    <cofactor evidence="1 10">
        <name>heme</name>
        <dbReference type="ChEBI" id="CHEBI:30413"/>
    </cofactor>
</comment>
<organism evidence="12 13">
    <name type="scientific">Aegilops tauschii subsp. strangulata</name>
    <name type="common">Goatgrass</name>
    <dbReference type="NCBI Taxonomy" id="200361"/>
    <lineage>
        <taxon>Eukaryota</taxon>
        <taxon>Viridiplantae</taxon>
        <taxon>Streptophyta</taxon>
        <taxon>Embryophyta</taxon>
        <taxon>Tracheophyta</taxon>
        <taxon>Spermatophyta</taxon>
        <taxon>Magnoliopsida</taxon>
        <taxon>Liliopsida</taxon>
        <taxon>Poales</taxon>
        <taxon>Poaceae</taxon>
        <taxon>BOP clade</taxon>
        <taxon>Pooideae</taxon>
        <taxon>Triticodae</taxon>
        <taxon>Triticeae</taxon>
        <taxon>Triticinae</taxon>
        <taxon>Aegilops</taxon>
    </lineage>
</organism>
<evidence type="ECO:0000256" key="3">
    <source>
        <dbReference type="ARBA" id="ARBA00022617"/>
    </source>
</evidence>
<reference evidence="12" key="4">
    <citation type="submission" date="2019-03" db="UniProtKB">
        <authorList>
            <consortium name="EnsemblPlants"/>
        </authorList>
    </citation>
    <scope>IDENTIFICATION</scope>
</reference>
<dbReference type="InterPro" id="IPR017972">
    <property type="entry name" value="Cyt_P450_CS"/>
</dbReference>
<evidence type="ECO:0000256" key="10">
    <source>
        <dbReference type="PIRSR" id="PIRSR602401-1"/>
    </source>
</evidence>
<dbReference type="PANTHER" id="PTHR47955:SF15">
    <property type="entry name" value="CYTOCHROME P450 71A2-LIKE"/>
    <property type="match status" value="1"/>
</dbReference>
<keyword evidence="9 11" id="KW-0503">Monooxygenase</keyword>
<dbReference type="GO" id="GO:0020037">
    <property type="term" value="F:heme binding"/>
    <property type="evidence" value="ECO:0007669"/>
    <property type="project" value="InterPro"/>
</dbReference>
<dbReference type="Gramene" id="AET1Gv20805900.2">
    <property type="protein sequence ID" value="AET1Gv20805900.2"/>
    <property type="gene ID" value="AET1Gv20805900"/>
</dbReference>
<reference evidence="12" key="5">
    <citation type="journal article" date="2021" name="G3 (Bethesda)">
        <title>Aegilops tauschii genome assembly Aet v5.0 features greater sequence contiguity and improved annotation.</title>
        <authorList>
            <person name="Wang L."/>
            <person name="Zhu T."/>
            <person name="Rodriguez J.C."/>
            <person name="Deal K.R."/>
            <person name="Dubcovsky J."/>
            <person name="McGuire P.E."/>
            <person name="Lux T."/>
            <person name="Spannagl M."/>
            <person name="Mayer K.F.X."/>
            <person name="Baldrich P."/>
            <person name="Meyers B.C."/>
            <person name="Huo N."/>
            <person name="Gu Y.Q."/>
            <person name="Zhou H."/>
            <person name="Devos K.M."/>
            <person name="Bennetzen J.L."/>
            <person name="Unver T."/>
            <person name="Budak H."/>
            <person name="Gulick P.J."/>
            <person name="Galiba G."/>
            <person name="Kalapos B."/>
            <person name="Nelson D.R."/>
            <person name="Li P."/>
            <person name="You F.M."/>
            <person name="Luo M.C."/>
            <person name="Dvorak J."/>
        </authorList>
    </citation>
    <scope>NUCLEOTIDE SEQUENCE [LARGE SCALE GENOMIC DNA]</scope>
    <source>
        <strain evidence="12">cv. AL8/78</strain>
    </source>
</reference>
<feature type="binding site" description="axial binding residue" evidence="10">
    <location>
        <position position="238"/>
    </location>
    <ligand>
        <name>heme</name>
        <dbReference type="ChEBI" id="CHEBI:30413"/>
    </ligand>
    <ligandPart>
        <name>Fe</name>
        <dbReference type="ChEBI" id="CHEBI:18248"/>
    </ligandPart>
</feature>
<dbReference type="EnsemblPlants" id="AET1Gv20805900.2">
    <property type="protein sequence ID" value="AET1Gv20805900.2"/>
    <property type="gene ID" value="AET1Gv20805900"/>
</dbReference>
<dbReference type="InterPro" id="IPR002401">
    <property type="entry name" value="Cyt_P450_E_grp-I"/>
</dbReference>
<dbReference type="GO" id="GO:0004497">
    <property type="term" value="F:monooxygenase activity"/>
    <property type="evidence" value="ECO:0007669"/>
    <property type="project" value="UniProtKB-KW"/>
</dbReference>
<dbReference type="SUPFAM" id="SSF48264">
    <property type="entry name" value="Cytochrome P450"/>
    <property type="match status" value="1"/>
</dbReference>
<dbReference type="GO" id="GO:0016705">
    <property type="term" value="F:oxidoreductase activity, acting on paired donors, with incorporation or reduction of molecular oxygen"/>
    <property type="evidence" value="ECO:0007669"/>
    <property type="project" value="InterPro"/>
</dbReference>
<dbReference type="PANTHER" id="PTHR47955">
    <property type="entry name" value="CYTOCHROME P450 FAMILY 71 PROTEIN"/>
    <property type="match status" value="1"/>
</dbReference>
<reference evidence="13" key="2">
    <citation type="journal article" date="2017" name="Nat. Plants">
        <title>The Aegilops tauschii genome reveals multiple impacts of transposons.</title>
        <authorList>
            <person name="Zhao G."/>
            <person name="Zou C."/>
            <person name="Li K."/>
            <person name="Wang K."/>
            <person name="Li T."/>
            <person name="Gao L."/>
            <person name="Zhang X."/>
            <person name="Wang H."/>
            <person name="Yang Z."/>
            <person name="Liu X."/>
            <person name="Jiang W."/>
            <person name="Mao L."/>
            <person name="Kong X."/>
            <person name="Jiao Y."/>
            <person name="Jia J."/>
        </authorList>
    </citation>
    <scope>NUCLEOTIDE SEQUENCE [LARGE SCALE GENOMIC DNA]</scope>
    <source>
        <strain evidence="13">cv. AL8/78</strain>
    </source>
</reference>
<evidence type="ECO:0000256" key="9">
    <source>
        <dbReference type="ARBA" id="ARBA00023033"/>
    </source>
</evidence>